<protein>
    <recommendedName>
        <fullName evidence="3">ATP-dependent helicase</fullName>
    </recommendedName>
</protein>
<proteinExistence type="predicted"/>
<dbReference type="Gene3D" id="3.40.50.300">
    <property type="entry name" value="P-loop containing nucleotide triphosphate hydrolases"/>
    <property type="match status" value="1"/>
</dbReference>
<sequence length="49" mass="5932">MTKLFYVCCTRAQKNLVIFYPKSNPKPQILKWIKEKFEEENVINLDIEK</sequence>
<dbReference type="EMBL" id="WKKX01000473">
    <property type="protein sequence ID" value="MSE08857.1"/>
    <property type="molecule type" value="Genomic_DNA"/>
</dbReference>
<comment type="caution">
    <text evidence="1">The sequence shown here is derived from an EMBL/GenBank/DDBJ whole genome shotgun (WGS) entry which is preliminary data.</text>
</comment>
<name>A0A7X2MGC1_9LACO</name>
<evidence type="ECO:0008006" key="3">
    <source>
        <dbReference type="Google" id="ProtNLM"/>
    </source>
</evidence>
<dbReference type="InterPro" id="IPR027417">
    <property type="entry name" value="P-loop_NTPase"/>
</dbReference>
<dbReference type="Proteomes" id="UP000467635">
    <property type="component" value="Unassembled WGS sequence"/>
</dbReference>
<organism evidence="1 2">
    <name type="scientific">Ligilactobacillus salivarius</name>
    <dbReference type="NCBI Taxonomy" id="1624"/>
    <lineage>
        <taxon>Bacteria</taxon>
        <taxon>Bacillati</taxon>
        <taxon>Bacillota</taxon>
        <taxon>Bacilli</taxon>
        <taxon>Lactobacillales</taxon>
        <taxon>Lactobacillaceae</taxon>
        <taxon>Ligilactobacillus</taxon>
    </lineage>
</organism>
<dbReference type="AlphaFoldDB" id="A0A7X2MGC1"/>
<evidence type="ECO:0000313" key="2">
    <source>
        <dbReference type="Proteomes" id="UP000467635"/>
    </source>
</evidence>
<reference evidence="1 2" key="1">
    <citation type="submission" date="2019-11" db="EMBL/GenBank/DDBJ databases">
        <title>Draft Genome Sequence of Plant Growth-Promoting Rhizosphere-Associated Bacteria.</title>
        <authorList>
            <person name="Vasilyev I.Y."/>
            <person name="Radchenko V."/>
            <person name="Ilnitskaya E.V."/>
        </authorList>
    </citation>
    <scope>NUCLEOTIDE SEQUENCE [LARGE SCALE GENOMIC DNA]</scope>
    <source>
        <strain evidence="1 2">VRA_01-1sq_f</strain>
    </source>
</reference>
<accession>A0A7X2MGC1</accession>
<evidence type="ECO:0000313" key="1">
    <source>
        <dbReference type="EMBL" id="MSE08857.1"/>
    </source>
</evidence>
<gene>
    <name evidence="1" type="ORF">GKC33_09175</name>
</gene>